<sequence>MMIANTLAKSAPAPFIPERLALGETPDVLAQIYKQTFNLAIWKRPDKPALAEAAQQLLDTAGSVQCRSILPADRVDAYLDTELPQFQHRQTLIDDISLISDMFACLFGLDNIGFRFASLDAAMCPKFHVDRVPCRLLTSYCGVGTEWLADEHVDRSKLGTGSQGLSDAESGLYPSSGLIQRFSPGDVGLLKGELWEGNENRGLVHRSPVPEKKQQRLLLTLDFA</sequence>
<dbReference type="InParanoid" id="A0A7X0JUV7"/>
<organism evidence="1 2">
    <name type="scientific">Pseudoteredinibacter isoporae</name>
    <dbReference type="NCBI Taxonomy" id="570281"/>
    <lineage>
        <taxon>Bacteria</taxon>
        <taxon>Pseudomonadati</taxon>
        <taxon>Pseudomonadota</taxon>
        <taxon>Gammaproteobacteria</taxon>
        <taxon>Cellvibrionales</taxon>
        <taxon>Cellvibrionaceae</taxon>
        <taxon>Pseudoteredinibacter</taxon>
    </lineage>
</organism>
<reference evidence="1 2" key="1">
    <citation type="submission" date="2020-08" db="EMBL/GenBank/DDBJ databases">
        <title>Genomic Encyclopedia of Type Strains, Phase IV (KMG-IV): sequencing the most valuable type-strain genomes for metagenomic binning, comparative biology and taxonomic classification.</title>
        <authorList>
            <person name="Goeker M."/>
        </authorList>
    </citation>
    <scope>NUCLEOTIDE SEQUENCE [LARGE SCALE GENOMIC DNA]</scope>
    <source>
        <strain evidence="1 2">DSM 22368</strain>
    </source>
</reference>
<proteinExistence type="predicted"/>
<keyword evidence="2" id="KW-1185">Reference proteome</keyword>
<dbReference type="RefSeq" id="WP_166846391.1">
    <property type="nucleotide sequence ID" value="NZ_JAAONY010000002.1"/>
</dbReference>
<evidence type="ECO:0000313" key="2">
    <source>
        <dbReference type="Proteomes" id="UP000528457"/>
    </source>
</evidence>
<dbReference type="AlphaFoldDB" id="A0A7X0JUV7"/>
<evidence type="ECO:0008006" key="3">
    <source>
        <dbReference type="Google" id="ProtNLM"/>
    </source>
</evidence>
<protein>
    <recommendedName>
        <fullName evidence="3">DUF1826 domain-containing protein</fullName>
    </recommendedName>
</protein>
<name>A0A7X0JUV7_9GAMM</name>
<dbReference type="Pfam" id="PF08856">
    <property type="entry name" value="DUF1826"/>
    <property type="match status" value="1"/>
</dbReference>
<dbReference type="InterPro" id="IPR014955">
    <property type="entry name" value="DUF1826"/>
</dbReference>
<dbReference type="Proteomes" id="UP000528457">
    <property type="component" value="Unassembled WGS sequence"/>
</dbReference>
<gene>
    <name evidence="1" type="ORF">HNR48_002524</name>
</gene>
<dbReference type="EMBL" id="JACHHT010000002">
    <property type="protein sequence ID" value="MBB6522239.1"/>
    <property type="molecule type" value="Genomic_DNA"/>
</dbReference>
<comment type="caution">
    <text evidence="1">The sequence shown here is derived from an EMBL/GenBank/DDBJ whole genome shotgun (WGS) entry which is preliminary data.</text>
</comment>
<evidence type="ECO:0000313" key="1">
    <source>
        <dbReference type="EMBL" id="MBB6522239.1"/>
    </source>
</evidence>
<accession>A0A7X0JUV7</accession>